<dbReference type="AlphaFoldDB" id="A0AAW1MCS9"/>
<keyword evidence="2" id="KW-1185">Reference proteome</keyword>
<reference evidence="1 2" key="1">
    <citation type="journal article" date="2024" name="BMC Genomics">
        <title>De novo assembly and annotation of Popillia japonica's genome with initial clues to its potential as an invasive pest.</title>
        <authorList>
            <person name="Cucini C."/>
            <person name="Boschi S."/>
            <person name="Funari R."/>
            <person name="Cardaioli E."/>
            <person name="Iannotti N."/>
            <person name="Marturano G."/>
            <person name="Paoli F."/>
            <person name="Bruttini M."/>
            <person name="Carapelli A."/>
            <person name="Frati F."/>
            <person name="Nardi F."/>
        </authorList>
    </citation>
    <scope>NUCLEOTIDE SEQUENCE [LARGE SCALE GENOMIC DNA]</scope>
    <source>
        <strain evidence="1">DMR45628</strain>
    </source>
</reference>
<protein>
    <submittedName>
        <fullName evidence="1">Uncharacterized protein</fullName>
    </submittedName>
</protein>
<organism evidence="1 2">
    <name type="scientific">Popillia japonica</name>
    <name type="common">Japanese beetle</name>
    <dbReference type="NCBI Taxonomy" id="7064"/>
    <lineage>
        <taxon>Eukaryota</taxon>
        <taxon>Metazoa</taxon>
        <taxon>Ecdysozoa</taxon>
        <taxon>Arthropoda</taxon>
        <taxon>Hexapoda</taxon>
        <taxon>Insecta</taxon>
        <taxon>Pterygota</taxon>
        <taxon>Neoptera</taxon>
        <taxon>Endopterygota</taxon>
        <taxon>Coleoptera</taxon>
        <taxon>Polyphaga</taxon>
        <taxon>Scarabaeiformia</taxon>
        <taxon>Scarabaeidae</taxon>
        <taxon>Rutelinae</taxon>
        <taxon>Popillia</taxon>
    </lineage>
</organism>
<evidence type="ECO:0000313" key="2">
    <source>
        <dbReference type="Proteomes" id="UP001458880"/>
    </source>
</evidence>
<sequence>MRISEDNFTRAVHWFCWLRPTHLTTGVITELHIAKANAILKALLRSKFTECSPEISNDKMVDDLEGFQHQQSSKYLGGSLHELNLQ</sequence>
<comment type="caution">
    <text evidence="1">The sequence shown here is derived from an EMBL/GenBank/DDBJ whole genome shotgun (WGS) entry which is preliminary data.</text>
</comment>
<name>A0AAW1MCS9_POPJA</name>
<gene>
    <name evidence="1" type="ORF">QE152_g7101</name>
</gene>
<dbReference type="Proteomes" id="UP001458880">
    <property type="component" value="Unassembled WGS sequence"/>
</dbReference>
<proteinExistence type="predicted"/>
<accession>A0AAW1MCS9</accession>
<dbReference type="EMBL" id="JASPKY010000050">
    <property type="protein sequence ID" value="KAK9745322.1"/>
    <property type="molecule type" value="Genomic_DNA"/>
</dbReference>
<evidence type="ECO:0000313" key="1">
    <source>
        <dbReference type="EMBL" id="KAK9745322.1"/>
    </source>
</evidence>